<evidence type="ECO:0000256" key="4">
    <source>
        <dbReference type="ARBA" id="ARBA00023004"/>
    </source>
</evidence>
<dbReference type="Gene3D" id="2.102.10.10">
    <property type="entry name" value="Rieske [2Fe-2S] iron-sulphur domain"/>
    <property type="match status" value="1"/>
</dbReference>
<keyword evidence="2" id="KW-0479">Metal-binding</keyword>
<reference evidence="8 9" key="1">
    <citation type="submission" date="2019-04" db="EMBL/GenBank/DDBJ databases">
        <title>Herbidospora sp. NEAU-GS14.nov., a novel actinomycete isolated from soil.</title>
        <authorList>
            <person name="Han L."/>
        </authorList>
    </citation>
    <scope>NUCLEOTIDE SEQUENCE [LARGE SCALE GENOMIC DNA]</scope>
    <source>
        <strain evidence="8 9">NEAU-GS14</strain>
    </source>
</reference>
<gene>
    <name evidence="8" type="ORF">FDA94_01010</name>
</gene>
<organism evidence="8 9">
    <name type="scientific">Herbidospora galbida</name>
    <dbReference type="NCBI Taxonomy" id="2575442"/>
    <lineage>
        <taxon>Bacteria</taxon>
        <taxon>Bacillati</taxon>
        <taxon>Actinomycetota</taxon>
        <taxon>Actinomycetes</taxon>
        <taxon>Streptosporangiales</taxon>
        <taxon>Streptosporangiaceae</taxon>
        <taxon>Herbidospora</taxon>
    </lineage>
</organism>
<dbReference type="CDD" id="cd03467">
    <property type="entry name" value="Rieske"/>
    <property type="match status" value="1"/>
</dbReference>
<keyword evidence="1" id="KW-0001">2Fe-2S</keyword>
<evidence type="ECO:0000313" key="9">
    <source>
        <dbReference type="Proteomes" id="UP000308705"/>
    </source>
</evidence>
<dbReference type="Pfam" id="PF13806">
    <property type="entry name" value="Rieske_2"/>
    <property type="match status" value="1"/>
</dbReference>
<dbReference type="GO" id="GO:0016705">
    <property type="term" value="F:oxidoreductase activity, acting on paired donors, with incorporation or reduction of molecular oxygen"/>
    <property type="evidence" value="ECO:0007669"/>
    <property type="project" value="UniProtKB-ARBA"/>
</dbReference>
<dbReference type="Proteomes" id="UP000308705">
    <property type="component" value="Unassembled WGS sequence"/>
</dbReference>
<dbReference type="AlphaFoldDB" id="A0A4U3MSI5"/>
<proteinExistence type="predicted"/>
<comment type="caution">
    <text evidence="8">The sequence shown here is derived from an EMBL/GenBank/DDBJ whole genome shotgun (WGS) entry which is preliminary data.</text>
</comment>
<sequence length="105" mass="11007">MAGMTTGHRLGPLDDIPVGEGRAYAVGDLMIAVFRLRGGGVRAVSAVCPHAGGPLADGLVDRRLVVCPLHQHTFDLSTGCSTTGQPPLTVYPVRVDADDQLVLEM</sequence>
<feature type="domain" description="Rieske" evidence="7">
    <location>
        <begin position="8"/>
        <end position="102"/>
    </location>
</feature>
<evidence type="ECO:0000256" key="2">
    <source>
        <dbReference type="ARBA" id="ARBA00022723"/>
    </source>
</evidence>
<keyword evidence="9" id="KW-1185">Reference proteome</keyword>
<dbReference type="GO" id="GO:0008942">
    <property type="term" value="F:nitrite reductase [NAD(P)H] activity"/>
    <property type="evidence" value="ECO:0007669"/>
    <property type="project" value="InterPro"/>
</dbReference>
<dbReference type="SUPFAM" id="SSF50022">
    <property type="entry name" value="ISP domain"/>
    <property type="match status" value="1"/>
</dbReference>
<dbReference type="EMBL" id="SZQA01000001">
    <property type="protein sequence ID" value="TKK91407.1"/>
    <property type="molecule type" value="Genomic_DNA"/>
</dbReference>
<dbReference type="OrthoDB" id="9795104at2"/>
<dbReference type="GO" id="GO:0046872">
    <property type="term" value="F:metal ion binding"/>
    <property type="evidence" value="ECO:0007669"/>
    <property type="project" value="UniProtKB-KW"/>
</dbReference>
<evidence type="ECO:0000256" key="5">
    <source>
        <dbReference type="ARBA" id="ARBA00023014"/>
    </source>
</evidence>
<dbReference type="GO" id="GO:0042128">
    <property type="term" value="P:nitrate assimilation"/>
    <property type="evidence" value="ECO:0007669"/>
    <property type="project" value="UniProtKB-KW"/>
</dbReference>
<accession>A0A4U3MSI5</accession>
<dbReference type="InterPro" id="IPR017941">
    <property type="entry name" value="Rieske_2Fe-2S"/>
</dbReference>
<dbReference type="PANTHER" id="PTHR21496">
    <property type="entry name" value="FERREDOXIN-RELATED"/>
    <property type="match status" value="1"/>
</dbReference>
<dbReference type="GO" id="GO:0051537">
    <property type="term" value="F:2 iron, 2 sulfur cluster binding"/>
    <property type="evidence" value="ECO:0007669"/>
    <property type="project" value="UniProtKB-KW"/>
</dbReference>
<dbReference type="PANTHER" id="PTHR21496:SF23">
    <property type="entry name" value="3-PHENYLPROPIONATE_CINNAMIC ACID DIOXYGENASE FERREDOXIN SUBUNIT"/>
    <property type="match status" value="1"/>
</dbReference>
<dbReference type="PROSITE" id="PS51296">
    <property type="entry name" value="RIESKE"/>
    <property type="match status" value="1"/>
</dbReference>
<keyword evidence="4" id="KW-0408">Iron</keyword>
<evidence type="ECO:0000256" key="1">
    <source>
        <dbReference type="ARBA" id="ARBA00022714"/>
    </source>
</evidence>
<evidence type="ECO:0000256" key="3">
    <source>
        <dbReference type="ARBA" id="ARBA00023002"/>
    </source>
</evidence>
<evidence type="ECO:0000256" key="6">
    <source>
        <dbReference type="ARBA" id="ARBA00023063"/>
    </source>
</evidence>
<name>A0A4U3MSI5_9ACTN</name>
<keyword evidence="5" id="KW-0411">Iron-sulfur</keyword>
<keyword evidence="6" id="KW-0534">Nitrate assimilation</keyword>
<evidence type="ECO:0000313" key="8">
    <source>
        <dbReference type="EMBL" id="TKK91407.1"/>
    </source>
</evidence>
<dbReference type="InterPro" id="IPR012748">
    <property type="entry name" value="Rieske-like_NirD"/>
</dbReference>
<dbReference type="GO" id="GO:0004497">
    <property type="term" value="F:monooxygenase activity"/>
    <property type="evidence" value="ECO:0007669"/>
    <property type="project" value="UniProtKB-ARBA"/>
</dbReference>
<dbReference type="InterPro" id="IPR036922">
    <property type="entry name" value="Rieske_2Fe-2S_sf"/>
</dbReference>
<evidence type="ECO:0000259" key="7">
    <source>
        <dbReference type="PROSITE" id="PS51296"/>
    </source>
</evidence>
<dbReference type="RefSeq" id="WP_137245095.1">
    <property type="nucleotide sequence ID" value="NZ_SZQA01000001.1"/>
</dbReference>
<keyword evidence="3" id="KW-0560">Oxidoreductase</keyword>
<protein>
    <submittedName>
        <fullName evidence="8">Rieske (2Fe-2S) protein</fullName>
    </submittedName>
</protein>